<evidence type="ECO:0000313" key="1">
    <source>
        <dbReference type="EMBL" id="OAQ68323.1"/>
    </source>
</evidence>
<dbReference type="AlphaFoldDB" id="A0A179FT99"/>
<gene>
    <name evidence="1" type="ORF">VFPPC_04567</name>
</gene>
<comment type="caution">
    <text evidence="1">The sequence shown here is derived from an EMBL/GenBank/DDBJ whole genome shotgun (WGS) entry which is preliminary data.</text>
</comment>
<evidence type="ECO:0000313" key="2">
    <source>
        <dbReference type="Proteomes" id="UP000078397"/>
    </source>
</evidence>
<protein>
    <submittedName>
        <fullName evidence="1">Uncharacterized protein</fullName>
    </submittedName>
</protein>
<name>A0A179FT99_METCM</name>
<dbReference type="EMBL" id="LSBJ02000003">
    <property type="protein sequence ID" value="OAQ68323.1"/>
    <property type="molecule type" value="Genomic_DNA"/>
</dbReference>
<dbReference type="GeneID" id="28847900"/>
<reference evidence="1 2" key="1">
    <citation type="journal article" date="2016" name="PLoS Pathog.">
        <title>Biosynthesis of antibiotic leucinostatins in bio-control fungus Purpureocillium lilacinum and their inhibition on phytophthora revealed by genome mining.</title>
        <authorList>
            <person name="Wang G."/>
            <person name="Liu Z."/>
            <person name="Lin R."/>
            <person name="Li E."/>
            <person name="Mao Z."/>
            <person name="Ling J."/>
            <person name="Yang Y."/>
            <person name="Yin W.B."/>
            <person name="Xie B."/>
        </authorList>
    </citation>
    <scope>NUCLEOTIDE SEQUENCE [LARGE SCALE GENOMIC DNA]</scope>
    <source>
        <strain evidence="1">170</strain>
    </source>
</reference>
<sequence>MLCRISRDGTRRLEKLVGKTVSWTGSSGWCGIAQCAYHDIQSRGVSLSLRRNEEAANSRVNGLQGTVLSAIQAIGRETAVKPSPPTFGFSITMVDLSRLNGWQYSIGNNIACIALVTAREAQKLPSFEMGAGRLSIGVLRDASILYRPYCTPYLSNFDSFVLEWGGQMHMHTFASWRLSAGRLGTLEALAVESGEQTMVVKQREYNNNCDTFISLANSEANEC</sequence>
<organism evidence="1 2">
    <name type="scientific">Pochonia chlamydosporia 170</name>
    <dbReference type="NCBI Taxonomy" id="1380566"/>
    <lineage>
        <taxon>Eukaryota</taxon>
        <taxon>Fungi</taxon>
        <taxon>Dikarya</taxon>
        <taxon>Ascomycota</taxon>
        <taxon>Pezizomycotina</taxon>
        <taxon>Sordariomycetes</taxon>
        <taxon>Hypocreomycetidae</taxon>
        <taxon>Hypocreales</taxon>
        <taxon>Clavicipitaceae</taxon>
        <taxon>Pochonia</taxon>
    </lineage>
</organism>
<dbReference type="KEGG" id="pchm:VFPPC_04567"/>
<accession>A0A179FT99</accession>
<dbReference type="RefSeq" id="XP_018145173.1">
    <property type="nucleotide sequence ID" value="XM_018283906.1"/>
</dbReference>
<proteinExistence type="predicted"/>
<dbReference type="Proteomes" id="UP000078397">
    <property type="component" value="Unassembled WGS sequence"/>
</dbReference>
<keyword evidence="2" id="KW-1185">Reference proteome</keyword>